<comment type="subcellular location">
    <subcellularLocation>
        <location evidence="1">Cytoplasm</location>
    </subcellularLocation>
</comment>
<keyword evidence="3" id="KW-0963">Cytoplasm</keyword>
<keyword evidence="5" id="KW-0904">Protein phosphatase</keyword>
<dbReference type="FunFam" id="3.90.190.10:FF:000035">
    <property type="entry name" value="Tyrosine phosphatase, putative"/>
    <property type="match status" value="1"/>
</dbReference>
<protein>
    <recommendedName>
        <fullName evidence="7">Putative tyrosine-protein phosphatase OCA1</fullName>
        <ecNumber evidence="2">3.1.3.48</ecNumber>
    </recommendedName>
</protein>
<dbReference type="EC" id="3.1.3.48" evidence="2"/>
<dbReference type="GO" id="GO:0004725">
    <property type="term" value="F:protein tyrosine phosphatase activity"/>
    <property type="evidence" value="ECO:0007669"/>
    <property type="project" value="UniProtKB-EC"/>
</dbReference>
<evidence type="ECO:0000256" key="8">
    <source>
        <dbReference type="SAM" id="MobiDB-lite"/>
    </source>
</evidence>
<dbReference type="PRINTS" id="PR01911">
    <property type="entry name" value="PFDSPHPHTASE"/>
</dbReference>
<dbReference type="OrthoDB" id="6375174at2759"/>
<evidence type="ECO:0000256" key="1">
    <source>
        <dbReference type="ARBA" id="ARBA00004496"/>
    </source>
</evidence>
<keyword evidence="10" id="KW-1185">Reference proteome</keyword>
<proteinExistence type="predicted"/>
<comment type="function">
    <text evidence="6">Putative tyrosine-protein phosphatase required for protection against superoxide stress.</text>
</comment>
<dbReference type="Proteomes" id="UP000886653">
    <property type="component" value="Unassembled WGS sequence"/>
</dbReference>
<sequence>MMTTPESNSLVPTALRPTPSSVVSSPNLKSPDPNSPQPPTLRPVEPARASFTAVDPPAPESHLQSHLHSRAQPHSPCSSSTSRPHSRLDSHPPPLPASRPASPAPATLFDPLPPLPSRLRQASLKLVPPPNFGFVETWLYRSGEPAELSFAFLSRLELRTLLWLAPRPPSPPFRDFLVSAGVTVHDLGIQHAATIDAVTDEAVTEALRLILSPQIYPLMIMCAGGSHRTGTVVGCLRKLQGWNLASIFEEYRRYAGAQHHIMNEQFIEFYHTRRLTGAIGKEEEEEKRVVAPVASQVLGRATPAGEMSRGETI</sequence>
<evidence type="ECO:0000256" key="2">
    <source>
        <dbReference type="ARBA" id="ARBA00013064"/>
    </source>
</evidence>
<evidence type="ECO:0000256" key="5">
    <source>
        <dbReference type="ARBA" id="ARBA00022912"/>
    </source>
</evidence>
<evidence type="ECO:0000256" key="7">
    <source>
        <dbReference type="ARBA" id="ARBA00039934"/>
    </source>
</evidence>
<reference evidence="9" key="1">
    <citation type="submission" date="2013-11" db="EMBL/GenBank/DDBJ databases">
        <title>Genome sequence of the fusiform rust pathogen reveals effectors for host alternation and coevolution with pine.</title>
        <authorList>
            <consortium name="DOE Joint Genome Institute"/>
            <person name="Smith K."/>
            <person name="Pendleton A."/>
            <person name="Kubisiak T."/>
            <person name="Anderson C."/>
            <person name="Salamov A."/>
            <person name="Aerts A."/>
            <person name="Riley R."/>
            <person name="Clum A."/>
            <person name="Lindquist E."/>
            <person name="Ence D."/>
            <person name="Campbell M."/>
            <person name="Kronenberg Z."/>
            <person name="Feau N."/>
            <person name="Dhillon B."/>
            <person name="Hamelin R."/>
            <person name="Burleigh J."/>
            <person name="Smith J."/>
            <person name="Yandell M."/>
            <person name="Nelson C."/>
            <person name="Grigoriev I."/>
            <person name="Davis J."/>
        </authorList>
    </citation>
    <scope>NUCLEOTIDE SEQUENCE</scope>
    <source>
        <strain evidence="9">G11</strain>
    </source>
</reference>
<dbReference type="EMBL" id="MU167228">
    <property type="protein sequence ID" value="KAG0149409.1"/>
    <property type="molecule type" value="Genomic_DNA"/>
</dbReference>
<dbReference type="PANTHER" id="PTHR31126:SF8">
    <property type="entry name" value="TYROSINE-PROTEIN PHOSPHATASE OCA1-RELATED"/>
    <property type="match status" value="1"/>
</dbReference>
<dbReference type="AlphaFoldDB" id="A0A9P6TF05"/>
<dbReference type="GO" id="GO:0005737">
    <property type="term" value="C:cytoplasm"/>
    <property type="evidence" value="ECO:0007669"/>
    <property type="project" value="UniProtKB-SubCell"/>
</dbReference>
<gene>
    <name evidence="9" type="ORF">CROQUDRAFT_131330</name>
</gene>
<feature type="compositionally biased region" description="Polar residues" evidence="8">
    <location>
        <begin position="1"/>
        <end position="11"/>
    </location>
</feature>
<dbReference type="SUPFAM" id="SSF52799">
    <property type="entry name" value="(Phosphotyrosine protein) phosphatases II"/>
    <property type="match status" value="1"/>
</dbReference>
<name>A0A9P6TF05_9BASI</name>
<evidence type="ECO:0000313" key="10">
    <source>
        <dbReference type="Proteomes" id="UP000886653"/>
    </source>
</evidence>
<dbReference type="InterPro" id="IPR029021">
    <property type="entry name" value="Prot-tyrosine_phosphatase-like"/>
</dbReference>
<dbReference type="Pfam" id="PF03162">
    <property type="entry name" value="Y_phosphatase2"/>
    <property type="match status" value="1"/>
</dbReference>
<dbReference type="PANTHER" id="PTHR31126">
    <property type="entry name" value="TYROSINE-PROTEIN PHOSPHATASE"/>
    <property type="match status" value="1"/>
</dbReference>
<feature type="region of interest" description="Disordered" evidence="8">
    <location>
        <begin position="1"/>
        <end position="113"/>
    </location>
</feature>
<dbReference type="InterPro" id="IPR020428">
    <property type="entry name" value="PFA-DSPs"/>
</dbReference>
<accession>A0A9P6TF05</accession>
<evidence type="ECO:0000256" key="6">
    <source>
        <dbReference type="ARBA" id="ARBA00037204"/>
    </source>
</evidence>
<comment type="caution">
    <text evidence="9">The sequence shown here is derived from an EMBL/GenBank/DDBJ whole genome shotgun (WGS) entry which is preliminary data.</text>
</comment>
<feature type="compositionally biased region" description="Low complexity" evidence="8">
    <location>
        <begin position="73"/>
        <end position="83"/>
    </location>
</feature>
<organism evidence="9 10">
    <name type="scientific">Cronartium quercuum f. sp. fusiforme G11</name>
    <dbReference type="NCBI Taxonomy" id="708437"/>
    <lineage>
        <taxon>Eukaryota</taxon>
        <taxon>Fungi</taxon>
        <taxon>Dikarya</taxon>
        <taxon>Basidiomycota</taxon>
        <taxon>Pucciniomycotina</taxon>
        <taxon>Pucciniomycetes</taxon>
        <taxon>Pucciniales</taxon>
        <taxon>Coleosporiaceae</taxon>
        <taxon>Cronartium</taxon>
    </lineage>
</organism>
<keyword evidence="4" id="KW-0378">Hydrolase</keyword>
<evidence type="ECO:0000313" key="9">
    <source>
        <dbReference type="EMBL" id="KAG0149409.1"/>
    </source>
</evidence>
<dbReference type="InterPro" id="IPR004861">
    <property type="entry name" value="Siw14-like"/>
</dbReference>
<evidence type="ECO:0000256" key="3">
    <source>
        <dbReference type="ARBA" id="ARBA00022490"/>
    </source>
</evidence>
<dbReference type="Gene3D" id="3.90.190.10">
    <property type="entry name" value="Protein tyrosine phosphatase superfamily"/>
    <property type="match status" value="1"/>
</dbReference>
<feature type="compositionally biased region" description="Polar residues" evidence="8">
    <location>
        <begin position="18"/>
        <end position="28"/>
    </location>
</feature>
<evidence type="ECO:0000256" key="4">
    <source>
        <dbReference type="ARBA" id="ARBA00022801"/>
    </source>
</evidence>